<accession>A0A0C3CMG1</accession>
<dbReference type="Proteomes" id="UP000053424">
    <property type="component" value="Unassembled WGS sequence"/>
</dbReference>
<gene>
    <name evidence="1" type="ORF">M413DRAFT_441991</name>
</gene>
<reference evidence="2" key="2">
    <citation type="submission" date="2015-01" db="EMBL/GenBank/DDBJ databases">
        <title>Evolutionary Origins and Diversification of the Mycorrhizal Mutualists.</title>
        <authorList>
            <consortium name="DOE Joint Genome Institute"/>
            <consortium name="Mycorrhizal Genomics Consortium"/>
            <person name="Kohler A."/>
            <person name="Kuo A."/>
            <person name="Nagy L.G."/>
            <person name="Floudas D."/>
            <person name="Copeland A."/>
            <person name="Barry K.W."/>
            <person name="Cichocki N."/>
            <person name="Veneault-Fourrey C."/>
            <person name="LaButti K."/>
            <person name="Lindquist E.A."/>
            <person name="Lipzen A."/>
            <person name="Lundell T."/>
            <person name="Morin E."/>
            <person name="Murat C."/>
            <person name="Riley R."/>
            <person name="Ohm R."/>
            <person name="Sun H."/>
            <person name="Tunlid A."/>
            <person name="Henrissat B."/>
            <person name="Grigoriev I.V."/>
            <person name="Hibbett D.S."/>
            <person name="Martin F."/>
        </authorList>
    </citation>
    <scope>NUCLEOTIDE SEQUENCE [LARGE SCALE GENOMIC DNA]</scope>
    <source>
        <strain evidence="2">h7</strain>
    </source>
</reference>
<dbReference type="EMBL" id="KN831772">
    <property type="protein sequence ID" value="KIM45309.1"/>
    <property type="molecule type" value="Genomic_DNA"/>
</dbReference>
<dbReference type="AlphaFoldDB" id="A0A0C3CMG1"/>
<organism evidence="1 2">
    <name type="scientific">Hebeloma cylindrosporum</name>
    <dbReference type="NCBI Taxonomy" id="76867"/>
    <lineage>
        <taxon>Eukaryota</taxon>
        <taxon>Fungi</taxon>
        <taxon>Dikarya</taxon>
        <taxon>Basidiomycota</taxon>
        <taxon>Agaricomycotina</taxon>
        <taxon>Agaricomycetes</taxon>
        <taxon>Agaricomycetidae</taxon>
        <taxon>Agaricales</taxon>
        <taxon>Agaricineae</taxon>
        <taxon>Hymenogastraceae</taxon>
        <taxon>Hebeloma</taxon>
    </lineage>
</organism>
<proteinExistence type="predicted"/>
<reference evidence="1 2" key="1">
    <citation type="submission" date="2014-04" db="EMBL/GenBank/DDBJ databases">
        <authorList>
            <consortium name="DOE Joint Genome Institute"/>
            <person name="Kuo A."/>
            <person name="Gay G."/>
            <person name="Dore J."/>
            <person name="Kohler A."/>
            <person name="Nagy L.G."/>
            <person name="Floudas D."/>
            <person name="Copeland A."/>
            <person name="Barry K.W."/>
            <person name="Cichocki N."/>
            <person name="Veneault-Fourrey C."/>
            <person name="LaButti K."/>
            <person name="Lindquist E.A."/>
            <person name="Lipzen A."/>
            <person name="Lundell T."/>
            <person name="Morin E."/>
            <person name="Murat C."/>
            <person name="Sun H."/>
            <person name="Tunlid A."/>
            <person name="Henrissat B."/>
            <person name="Grigoriev I.V."/>
            <person name="Hibbett D.S."/>
            <person name="Martin F."/>
            <person name="Nordberg H.P."/>
            <person name="Cantor M.N."/>
            <person name="Hua S.X."/>
        </authorList>
    </citation>
    <scope>NUCLEOTIDE SEQUENCE [LARGE SCALE GENOMIC DNA]</scope>
    <source>
        <strain evidence="2">h7</strain>
    </source>
</reference>
<protein>
    <submittedName>
        <fullName evidence="1">Uncharacterized protein</fullName>
    </submittedName>
</protein>
<dbReference type="HOGENOM" id="CLU_3106618_0_0_1"/>
<evidence type="ECO:0000313" key="1">
    <source>
        <dbReference type="EMBL" id="KIM45309.1"/>
    </source>
</evidence>
<name>A0A0C3CMG1_HEBCY</name>
<evidence type="ECO:0000313" key="2">
    <source>
        <dbReference type="Proteomes" id="UP000053424"/>
    </source>
</evidence>
<sequence length="51" mass="5668">MKTRTRCTLSILARPRTKYGWPIATQLDTATFGRAGFTRSDSPCGELSSFL</sequence>
<keyword evidence="2" id="KW-1185">Reference proteome</keyword>